<reference evidence="1 2" key="1">
    <citation type="submission" date="2021-03" db="EMBL/GenBank/DDBJ databases">
        <title>Aliifodinibius sp. nov., a new bacterium isolated from saline soil.</title>
        <authorList>
            <person name="Galisteo C."/>
            <person name="De La Haba R."/>
            <person name="Sanchez-Porro C."/>
            <person name="Ventosa A."/>
        </authorList>
    </citation>
    <scope>NUCLEOTIDE SEQUENCE [LARGE SCALE GENOMIC DNA]</scope>
    <source>
        <strain evidence="1 2">1BSP15-2V2</strain>
    </source>
</reference>
<dbReference type="Pfam" id="PF14052">
    <property type="entry name" value="Caps_assemb_Wzi"/>
    <property type="match status" value="1"/>
</dbReference>
<evidence type="ECO:0008006" key="3">
    <source>
        <dbReference type="Google" id="ProtNLM"/>
    </source>
</evidence>
<proteinExistence type="predicted"/>
<dbReference type="Proteomes" id="UP001207918">
    <property type="component" value="Unassembled WGS sequence"/>
</dbReference>
<dbReference type="RefSeq" id="WP_265764731.1">
    <property type="nucleotide sequence ID" value="NZ_JAGGJA010000002.1"/>
</dbReference>
<protein>
    <recommendedName>
        <fullName evidence="3">Capsule assembly protein Wzi</fullName>
    </recommendedName>
</protein>
<gene>
    <name evidence="1" type="ORF">J6I44_04185</name>
</gene>
<evidence type="ECO:0000313" key="1">
    <source>
        <dbReference type="EMBL" id="MCW9706034.1"/>
    </source>
</evidence>
<dbReference type="Gene3D" id="2.40.160.130">
    <property type="entry name" value="Capsule assembly protein Wzi"/>
    <property type="match status" value="1"/>
</dbReference>
<evidence type="ECO:0000313" key="2">
    <source>
        <dbReference type="Proteomes" id="UP001207918"/>
    </source>
</evidence>
<accession>A0ABT3PJE9</accession>
<dbReference type="InterPro" id="IPR026950">
    <property type="entry name" value="Caps_assemb_Wzi"/>
</dbReference>
<dbReference type="EMBL" id="JAGGJA010000002">
    <property type="protein sequence ID" value="MCW9706034.1"/>
    <property type="molecule type" value="Genomic_DNA"/>
</dbReference>
<sequence>MTSSAAYTIQGQYPLVAILILVCLNLVPAQTAAQTVPVGDFRDDQFRLLQLLSDSTAEISYMNRPVSKESYQKVRRNLGYSDSWWASPDSTPKINISEDFTVGFYEPVLQATQNTKLPYGGNNGAAWYGRGINTEFQGGVYLTSDYLDISFRPHLIYTGNRDFEAPRFLPRDSEGNVRYVAPGILPEDTLDQRIDQPFRFGPDSYTTFDWGHSSIRFHHHGLELGISNEPLWWGPGVRYALVMSNNASGVPHGFLGSREPIELPWNIGHLQFRWIAAWPRDSKFFEDSISIHYEKKRFMNGLNLIYSPSFLPNFHIGTSRIIQQYIPDGGLKAADYFAIFRSFPNPDEKALNSARDASHYEDKNALNSVYFRWVLPESNAEIYGELYKESHNWNFRDFLMEPQHGRAYTFGVQKIIESNWIDFVKVNAEVNSLLPGRIDEVRPQTYYYTHKRIKQGHTNRGQLLGAAIGPGSESQFVSIEGYFKKGKLGIFAQRMVDNNHFHYEFNQRFYPGGGFKDQFHHRINLNLGLTGAYQVGSFLLDGRITWNKNFNYGRFDLGKPAFYTIEGHNVINMQYQLSVRYLF</sequence>
<dbReference type="InterPro" id="IPR038636">
    <property type="entry name" value="Wzi_sf"/>
</dbReference>
<comment type="caution">
    <text evidence="1">The sequence shown here is derived from an EMBL/GenBank/DDBJ whole genome shotgun (WGS) entry which is preliminary data.</text>
</comment>
<keyword evidence="2" id="KW-1185">Reference proteome</keyword>
<organism evidence="1 2">
    <name type="scientific">Fodinibius salsisoli</name>
    <dbReference type="NCBI Taxonomy" id="2820877"/>
    <lineage>
        <taxon>Bacteria</taxon>
        <taxon>Pseudomonadati</taxon>
        <taxon>Balneolota</taxon>
        <taxon>Balneolia</taxon>
        <taxon>Balneolales</taxon>
        <taxon>Balneolaceae</taxon>
        <taxon>Fodinibius</taxon>
    </lineage>
</organism>
<name>A0ABT3PJE9_9BACT</name>